<dbReference type="Gene3D" id="3.30.240.20">
    <property type="entry name" value="bsu07140 like domains"/>
    <property type="match status" value="2"/>
</dbReference>
<feature type="transmembrane region" description="Helical" evidence="7">
    <location>
        <begin position="61"/>
        <end position="80"/>
    </location>
</feature>
<dbReference type="InterPro" id="IPR007353">
    <property type="entry name" value="DUF421"/>
</dbReference>
<proteinExistence type="inferred from homology"/>
<keyword evidence="4 7" id="KW-0812">Transmembrane</keyword>
<feature type="transmembrane region" description="Helical" evidence="7">
    <location>
        <begin position="36"/>
        <end position="55"/>
    </location>
</feature>
<dbReference type="Pfam" id="PF04239">
    <property type="entry name" value="DUF421"/>
    <property type="match status" value="1"/>
</dbReference>
<evidence type="ECO:0000256" key="7">
    <source>
        <dbReference type="SAM" id="Phobius"/>
    </source>
</evidence>
<protein>
    <submittedName>
        <fullName evidence="9">DUF421 domain-containing protein</fullName>
    </submittedName>
</protein>
<comment type="similarity">
    <text evidence="2">Belongs to the UPF0702 family.</text>
</comment>
<evidence type="ECO:0000259" key="8">
    <source>
        <dbReference type="Pfam" id="PF04239"/>
    </source>
</evidence>
<dbReference type="RefSeq" id="WP_197660029.1">
    <property type="nucleotide sequence ID" value="NZ_JAEAGR010000002.1"/>
</dbReference>
<dbReference type="Proteomes" id="UP000623269">
    <property type="component" value="Unassembled WGS sequence"/>
</dbReference>
<evidence type="ECO:0000256" key="1">
    <source>
        <dbReference type="ARBA" id="ARBA00004651"/>
    </source>
</evidence>
<evidence type="ECO:0000313" key="10">
    <source>
        <dbReference type="Proteomes" id="UP000623269"/>
    </source>
</evidence>
<evidence type="ECO:0000256" key="5">
    <source>
        <dbReference type="ARBA" id="ARBA00022989"/>
    </source>
</evidence>
<accession>A0A8J7GXD3</accession>
<gene>
    <name evidence="9" type="ORF">I5677_02710</name>
</gene>
<organism evidence="9 10">
    <name type="scientific">Mobilitalea sibirica</name>
    <dbReference type="NCBI Taxonomy" id="1462919"/>
    <lineage>
        <taxon>Bacteria</taxon>
        <taxon>Bacillati</taxon>
        <taxon>Bacillota</taxon>
        <taxon>Clostridia</taxon>
        <taxon>Lachnospirales</taxon>
        <taxon>Lachnospiraceae</taxon>
        <taxon>Mobilitalea</taxon>
    </lineage>
</organism>
<keyword evidence="6 7" id="KW-0472">Membrane</keyword>
<feature type="transmembrane region" description="Helical" evidence="7">
    <location>
        <begin position="6"/>
        <end position="27"/>
    </location>
</feature>
<evidence type="ECO:0000313" key="9">
    <source>
        <dbReference type="EMBL" id="MBH1939804.1"/>
    </source>
</evidence>
<keyword evidence="10" id="KW-1185">Reference proteome</keyword>
<name>A0A8J7GXD3_9FIRM</name>
<dbReference type="PANTHER" id="PTHR34582:SF6">
    <property type="entry name" value="UPF0702 TRANSMEMBRANE PROTEIN YCAP"/>
    <property type="match status" value="1"/>
</dbReference>
<dbReference type="EMBL" id="JAEAGR010000002">
    <property type="protein sequence ID" value="MBH1939804.1"/>
    <property type="molecule type" value="Genomic_DNA"/>
</dbReference>
<keyword evidence="3" id="KW-1003">Cell membrane</keyword>
<evidence type="ECO:0000256" key="6">
    <source>
        <dbReference type="ARBA" id="ARBA00023136"/>
    </source>
</evidence>
<keyword evidence="5 7" id="KW-1133">Transmembrane helix</keyword>
<dbReference type="GO" id="GO:0005886">
    <property type="term" value="C:plasma membrane"/>
    <property type="evidence" value="ECO:0007669"/>
    <property type="project" value="UniProtKB-SubCell"/>
</dbReference>
<feature type="domain" description="YetF C-terminal" evidence="8">
    <location>
        <begin position="83"/>
        <end position="215"/>
    </location>
</feature>
<comment type="subcellular location">
    <subcellularLocation>
        <location evidence="1">Cell membrane</location>
        <topology evidence="1">Multi-pass membrane protein</topology>
    </subcellularLocation>
</comment>
<evidence type="ECO:0000256" key="3">
    <source>
        <dbReference type="ARBA" id="ARBA00022475"/>
    </source>
</evidence>
<dbReference type="AlphaFoldDB" id="A0A8J7GXD3"/>
<dbReference type="PANTHER" id="PTHR34582">
    <property type="entry name" value="UPF0702 TRANSMEMBRANE PROTEIN YCAP"/>
    <property type="match status" value="1"/>
</dbReference>
<evidence type="ECO:0000256" key="2">
    <source>
        <dbReference type="ARBA" id="ARBA00006448"/>
    </source>
</evidence>
<reference evidence="9" key="1">
    <citation type="submission" date="2020-12" db="EMBL/GenBank/DDBJ databases">
        <title>M. sibirica DSM 26468T genome.</title>
        <authorList>
            <person name="Thieme N."/>
            <person name="Rettenmaier R."/>
            <person name="Zverlov V."/>
            <person name="Liebl W."/>
        </authorList>
    </citation>
    <scope>NUCLEOTIDE SEQUENCE</scope>
    <source>
        <strain evidence="9">DSM 26468</strain>
    </source>
</reference>
<dbReference type="InterPro" id="IPR023090">
    <property type="entry name" value="UPF0702_alpha/beta_dom_sf"/>
</dbReference>
<sequence length="239" mass="27083">MNEVIIKALYLTVIVYFLTLVLSRILGRKLVSQMTFFDYIVGIMIGSAAVQAATVQKNPSLSAFIILIVICLLTFIIDIIHLKSIRLRKLVDSEPIVVIEKGKIVDKNMKKIQLSLDELNMMLREKNYFNHADVESAILEANGKLSVQAKAEKQPLTPSDIYLTPAYKGLTRDVIIDGKVMENNLKYINKDEHWLKKQLVSYGVHDFKDVFYAGMDTSGNFYVSKKQNNKEVPGMHGIE</sequence>
<comment type="caution">
    <text evidence="9">The sequence shown here is derived from an EMBL/GenBank/DDBJ whole genome shotgun (WGS) entry which is preliminary data.</text>
</comment>
<evidence type="ECO:0000256" key="4">
    <source>
        <dbReference type="ARBA" id="ARBA00022692"/>
    </source>
</evidence>